<dbReference type="Proteomes" id="UP000183750">
    <property type="component" value="Unassembled WGS sequence"/>
</dbReference>
<dbReference type="RefSeq" id="WP_074731579.1">
    <property type="nucleotide sequence ID" value="NZ_FNSQ01000005.1"/>
</dbReference>
<dbReference type="Gene3D" id="1.10.260.40">
    <property type="entry name" value="lambda repressor-like DNA-binding domains"/>
    <property type="match status" value="1"/>
</dbReference>
<dbReference type="SMART" id="SM00354">
    <property type="entry name" value="HTH_LACI"/>
    <property type="match status" value="1"/>
</dbReference>
<dbReference type="EMBL" id="FNSQ01000005">
    <property type="protein sequence ID" value="SEB44129.1"/>
    <property type="molecule type" value="Genomic_DNA"/>
</dbReference>
<dbReference type="InterPro" id="IPR046335">
    <property type="entry name" value="LacI/GalR-like_sensor"/>
</dbReference>
<organism evidence="5 6">
    <name type="scientific">Microbacterium hydrocarbonoxydans</name>
    <dbReference type="NCBI Taxonomy" id="273678"/>
    <lineage>
        <taxon>Bacteria</taxon>
        <taxon>Bacillati</taxon>
        <taxon>Actinomycetota</taxon>
        <taxon>Actinomycetes</taxon>
        <taxon>Micrococcales</taxon>
        <taxon>Microbacteriaceae</taxon>
        <taxon>Microbacterium</taxon>
    </lineage>
</organism>
<dbReference type="SUPFAM" id="SSF53822">
    <property type="entry name" value="Periplasmic binding protein-like I"/>
    <property type="match status" value="1"/>
</dbReference>
<dbReference type="GO" id="GO:0003700">
    <property type="term" value="F:DNA-binding transcription factor activity"/>
    <property type="evidence" value="ECO:0007669"/>
    <property type="project" value="TreeGrafter"/>
</dbReference>
<dbReference type="InterPro" id="IPR010982">
    <property type="entry name" value="Lambda_DNA-bd_dom_sf"/>
</dbReference>
<dbReference type="InterPro" id="IPR000843">
    <property type="entry name" value="HTH_LacI"/>
</dbReference>
<dbReference type="CDD" id="cd01392">
    <property type="entry name" value="HTH_LacI"/>
    <property type="match status" value="1"/>
</dbReference>
<proteinExistence type="predicted"/>
<keyword evidence="1" id="KW-0805">Transcription regulation</keyword>
<evidence type="ECO:0000313" key="6">
    <source>
        <dbReference type="Proteomes" id="UP000183750"/>
    </source>
</evidence>
<reference evidence="6" key="1">
    <citation type="submission" date="2016-10" db="EMBL/GenBank/DDBJ databases">
        <authorList>
            <person name="Varghese N."/>
            <person name="Submissions S."/>
        </authorList>
    </citation>
    <scope>NUCLEOTIDE SEQUENCE [LARGE SCALE GENOMIC DNA]</scope>
    <source>
        <strain evidence="6">DSM 16089</strain>
    </source>
</reference>
<accession>A0A1H4JCM7</accession>
<dbReference type="Gene3D" id="3.40.50.2300">
    <property type="match status" value="2"/>
</dbReference>
<evidence type="ECO:0000256" key="1">
    <source>
        <dbReference type="ARBA" id="ARBA00023015"/>
    </source>
</evidence>
<feature type="domain" description="HTH lacI-type" evidence="4">
    <location>
        <begin position="12"/>
        <end position="66"/>
    </location>
</feature>
<keyword evidence="2 5" id="KW-0238">DNA-binding</keyword>
<dbReference type="Pfam" id="PF00356">
    <property type="entry name" value="LacI"/>
    <property type="match status" value="1"/>
</dbReference>
<evidence type="ECO:0000256" key="2">
    <source>
        <dbReference type="ARBA" id="ARBA00023125"/>
    </source>
</evidence>
<dbReference type="PROSITE" id="PS00356">
    <property type="entry name" value="HTH_LACI_1"/>
    <property type="match status" value="1"/>
</dbReference>
<name>A0A1H4JCM7_9MICO</name>
<dbReference type="Pfam" id="PF13377">
    <property type="entry name" value="Peripla_BP_3"/>
    <property type="match status" value="1"/>
</dbReference>
<dbReference type="PANTHER" id="PTHR30146">
    <property type="entry name" value="LACI-RELATED TRANSCRIPTIONAL REPRESSOR"/>
    <property type="match status" value="1"/>
</dbReference>
<sequence length="337" mass="34628">MSDTSSDQRRTVGVREVAARAGVSRQTVSRVLNDHPEVAAETRERVIAAMAELGYRMNNAARALGTRRSRILGVLASDALQYGPSRSIAALEASSREAGYWLSAAFADAGDAAAVVAAVDHLVVQGVEGIVVVAPHARTLEALDALRIGVPIVTLHAADRGARGLSVDQAAGARLAVAALADAGHTRIAHLAGPADWLEAESRAEGFAAEIASRGLFAGPVIEGDWTAGSGYAAVEAVRESGVTAVFAANDQMALGLLGGLHEAGLSVPGDISVVGFDDIPDAAFYWPRLTTVRQDFAESARRAVAAVLARGAGAAASDLPPVAPVLVARDSVAPPR</sequence>
<dbReference type="GO" id="GO:0000976">
    <property type="term" value="F:transcription cis-regulatory region binding"/>
    <property type="evidence" value="ECO:0007669"/>
    <property type="project" value="TreeGrafter"/>
</dbReference>
<keyword evidence="3" id="KW-0804">Transcription</keyword>
<dbReference type="OrthoDB" id="9785139at2"/>
<protein>
    <submittedName>
        <fullName evidence="5">DNA-binding transcriptional regulator, LacI/PurR family</fullName>
    </submittedName>
</protein>
<keyword evidence="6" id="KW-1185">Reference proteome</keyword>
<dbReference type="SUPFAM" id="SSF47413">
    <property type="entry name" value="lambda repressor-like DNA-binding domains"/>
    <property type="match status" value="1"/>
</dbReference>
<dbReference type="InterPro" id="IPR028082">
    <property type="entry name" value="Peripla_BP_I"/>
</dbReference>
<dbReference type="AlphaFoldDB" id="A0A1H4JCM7"/>
<dbReference type="PROSITE" id="PS50932">
    <property type="entry name" value="HTH_LACI_2"/>
    <property type="match status" value="1"/>
</dbReference>
<dbReference type="PANTHER" id="PTHR30146:SF109">
    <property type="entry name" value="HTH-TYPE TRANSCRIPTIONAL REGULATOR GALS"/>
    <property type="match status" value="1"/>
</dbReference>
<evidence type="ECO:0000313" key="5">
    <source>
        <dbReference type="EMBL" id="SEB44129.1"/>
    </source>
</evidence>
<evidence type="ECO:0000259" key="4">
    <source>
        <dbReference type="PROSITE" id="PS50932"/>
    </source>
</evidence>
<gene>
    <name evidence="5" type="ORF">SAMN04489807_0745</name>
</gene>
<evidence type="ECO:0000256" key="3">
    <source>
        <dbReference type="ARBA" id="ARBA00023163"/>
    </source>
</evidence>